<dbReference type="Pfam" id="PF01094">
    <property type="entry name" value="ANF_receptor"/>
    <property type="match status" value="1"/>
</dbReference>
<dbReference type="PROSITE" id="PS00981">
    <property type="entry name" value="G_PROTEIN_RECEP_F3_3"/>
    <property type="match status" value="1"/>
</dbReference>
<comment type="caution">
    <text evidence="13">The sequence shown here is derived from an EMBL/GenBank/DDBJ whole genome shotgun (WGS) entry which is preliminary data.</text>
</comment>
<evidence type="ECO:0000256" key="7">
    <source>
        <dbReference type="ARBA" id="ARBA00023136"/>
    </source>
</evidence>
<feature type="transmembrane region" description="Helical" evidence="11">
    <location>
        <begin position="654"/>
        <end position="673"/>
    </location>
</feature>
<keyword evidence="3 11" id="KW-0812">Transmembrane</keyword>
<dbReference type="Pfam" id="PF07562">
    <property type="entry name" value="NCD3G"/>
    <property type="match status" value="1"/>
</dbReference>
<dbReference type="SUPFAM" id="SSF53822">
    <property type="entry name" value="Periplasmic binding protein-like I"/>
    <property type="match status" value="1"/>
</dbReference>
<feature type="non-terminal residue" evidence="13">
    <location>
        <position position="1"/>
    </location>
</feature>
<dbReference type="InterPro" id="IPR001828">
    <property type="entry name" value="ANF_lig-bd_rcpt"/>
</dbReference>
<evidence type="ECO:0000256" key="11">
    <source>
        <dbReference type="SAM" id="Phobius"/>
    </source>
</evidence>
<accession>A0ABR3LUL3</accession>
<organism evidence="13 14">
    <name type="scientific">Cirrhinus molitorella</name>
    <name type="common">mud carp</name>
    <dbReference type="NCBI Taxonomy" id="172907"/>
    <lineage>
        <taxon>Eukaryota</taxon>
        <taxon>Metazoa</taxon>
        <taxon>Chordata</taxon>
        <taxon>Craniata</taxon>
        <taxon>Vertebrata</taxon>
        <taxon>Euteleostomi</taxon>
        <taxon>Actinopterygii</taxon>
        <taxon>Neopterygii</taxon>
        <taxon>Teleostei</taxon>
        <taxon>Ostariophysi</taxon>
        <taxon>Cypriniformes</taxon>
        <taxon>Cyprinidae</taxon>
        <taxon>Labeoninae</taxon>
        <taxon>Labeonini</taxon>
        <taxon>Cirrhinus</taxon>
    </lineage>
</organism>
<dbReference type="PANTHER" id="PTHR24061:SF528">
    <property type="entry name" value="C-FAMILY ODORANT RECEPTOR OLFCD2-RELATED"/>
    <property type="match status" value="1"/>
</dbReference>
<dbReference type="Pfam" id="PF00003">
    <property type="entry name" value="7tm_3"/>
    <property type="match status" value="1"/>
</dbReference>
<feature type="transmembrane region" description="Helical" evidence="11">
    <location>
        <begin position="578"/>
        <end position="598"/>
    </location>
</feature>
<keyword evidence="6" id="KW-0297">G-protein coupled receptor</keyword>
<keyword evidence="8" id="KW-0675">Receptor</keyword>
<reference evidence="13 14" key="1">
    <citation type="submission" date="2023-09" db="EMBL/GenBank/DDBJ databases">
        <authorList>
            <person name="Wang M."/>
        </authorList>
    </citation>
    <scope>NUCLEOTIDE SEQUENCE [LARGE SCALE GENOMIC DNA]</scope>
    <source>
        <strain evidence="13">GT-2023</strain>
        <tissue evidence="13">Liver</tissue>
    </source>
</reference>
<dbReference type="PANTHER" id="PTHR24061">
    <property type="entry name" value="CALCIUM-SENSING RECEPTOR-RELATED"/>
    <property type="match status" value="1"/>
</dbReference>
<dbReference type="PRINTS" id="PR00248">
    <property type="entry name" value="GPCRMGR"/>
</dbReference>
<feature type="transmembrane region" description="Helical" evidence="11">
    <location>
        <begin position="539"/>
        <end position="562"/>
    </location>
</feature>
<dbReference type="Gene3D" id="3.40.50.2300">
    <property type="match status" value="2"/>
</dbReference>
<keyword evidence="7 11" id="KW-0472">Membrane</keyword>
<dbReference type="InterPro" id="IPR028082">
    <property type="entry name" value="Peripla_BP_I"/>
</dbReference>
<feature type="domain" description="G-protein coupled receptors family 3 profile" evidence="12">
    <location>
        <begin position="540"/>
        <end position="753"/>
    </location>
</feature>
<keyword evidence="9" id="KW-0325">Glycoprotein</keyword>
<dbReference type="Gene3D" id="2.10.50.30">
    <property type="entry name" value="GPCR, family 3, nine cysteines domain"/>
    <property type="match status" value="1"/>
</dbReference>
<dbReference type="PRINTS" id="PR01535">
    <property type="entry name" value="VOMERONASL2R"/>
</dbReference>
<dbReference type="InterPro" id="IPR000068">
    <property type="entry name" value="GPCR_3_Ca_sens_rcpt-rel"/>
</dbReference>
<comment type="subcellular location">
    <subcellularLocation>
        <location evidence="1">Cell membrane</location>
        <topology evidence="1">Multi-pass membrane protein</topology>
    </subcellularLocation>
</comment>
<feature type="non-terminal residue" evidence="13">
    <location>
        <position position="753"/>
    </location>
</feature>
<evidence type="ECO:0000256" key="1">
    <source>
        <dbReference type="ARBA" id="ARBA00004651"/>
    </source>
</evidence>
<proteinExistence type="predicted"/>
<evidence type="ECO:0000259" key="12">
    <source>
        <dbReference type="PROSITE" id="PS50259"/>
    </source>
</evidence>
<evidence type="ECO:0000256" key="4">
    <source>
        <dbReference type="ARBA" id="ARBA00022729"/>
    </source>
</evidence>
<dbReference type="EMBL" id="JAYMGO010000018">
    <property type="protein sequence ID" value="KAL1256564.1"/>
    <property type="molecule type" value="Genomic_DNA"/>
</dbReference>
<feature type="transmembrane region" description="Helical" evidence="11">
    <location>
        <begin position="734"/>
        <end position="752"/>
    </location>
</feature>
<evidence type="ECO:0000256" key="8">
    <source>
        <dbReference type="ARBA" id="ARBA00023170"/>
    </source>
</evidence>
<protein>
    <recommendedName>
        <fullName evidence="12">G-protein coupled receptors family 3 profile domain-containing protein</fullName>
    </recommendedName>
</protein>
<evidence type="ECO:0000256" key="10">
    <source>
        <dbReference type="ARBA" id="ARBA00023224"/>
    </source>
</evidence>
<name>A0ABR3LUL3_9TELE</name>
<feature type="transmembrane region" description="Helical" evidence="11">
    <location>
        <begin position="610"/>
        <end position="634"/>
    </location>
</feature>
<sequence length="753" mass="83891">YALLSKDGDVTIGGLFSIHSIEILPSFEFIQKPQLLSCSSVNLRDFRMAQIMIFAIEEINRSKQLLPNVSIGYKIYDSCGSRLSSMSATMALMNGQEFASGDRCNGQSPIHAIIGETESSATVILSRTTGPFKIPVISHSATCECLSNRKDYPSFFRTIASDYHQSRALAYIVKYFGWSWVGAVNSDNDYGNNGMATFLKTAQEEGICVEYSVKFYRTEPEKLQKVVDTMKSSTTKVVVAFLSRVEMVNLLEQLSIQNITGLQVIGVEAWTTAKSLVTPNSFRVLGGSLGFAVRKINTEGFSNYVIKAFWDSAFPCSQTEWNSSQVELNCSKYKDLLVLKNYNEDVPEQRYASNVYKAVYAVAHSLHSLFKCKEPEGCKNNLTIQPQQVGQALKKVNFTLKFGDRVWFDSTGATVAQYEVVNWQQDLDGSIQFKPVGYYDASLPPEQRFVVNTEDIIWAGGQQEKPRSVCSESCPPGTRKAAQKGRPVCCYDCIPCAEGEISNQTDSNNCKQCPGEYWSNAEKNKCVLKTVEFLSFTEVMGIVLVFFSLFGVGLTVLVAILFHSNKDTPIVKANNSELSFLLLFSLTLCFLCSLTFIGRPTEWSCMLRHTAFGITFVLCISCVLGKTIVVLMAFKATLPGSDVMKWFGPAQQRLSVLAFTLIQVLICVLWLTISPPFPHKNLKYYKEKIILECSLGSTIGFSAVLGYIGLLAVLCFILAFLARKLPDNFNEAKFITFSMLIFCAVWITFIPSY</sequence>
<evidence type="ECO:0000256" key="6">
    <source>
        <dbReference type="ARBA" id="ARBA00023040"/>
    </source>
</evidence>
<dbReference type="InterPro" id="IPR011500">
    <property type="entry name" value="GPCR_3_9-Cys_dom"/>
</dbReference>
<dbReference type="InterPro" id="IPR000337">
    <property type="entry name" value="GPCR_3"/>
</dbReference>
<evidence type="ECO:0000313" key="14">
    <source>
        <dbReference type="Proteomes" id="UP001558613"/>
    </source>
</evidence>
<dbReference type="InterPro" id="IPR004073">
    <property type="entry name" value="GPCR_3_vmron_rcpt_2"/>
</dbReference>
<dbReference type="InterPro" id="IPR017978">
    <property type="entry name" value="GPCR_3_C"/>
</dbReference>
<dbReference type="Proteomes" id="UP001558613">
    <property type="component" value="Unassembled WGS sequence"/>
</dbReference>
<keyword evidence="2" id="KW-1003">Cell membrane</keyword>
<keyword evidence="10" id="KW-0807">Transducer</keyword>
<gene>
    <name evidence="13" type="ORF">QQF64_012109</name>
</gene>
<keyword evidence="4" id="KW-0732">Signal</keyword>
<feature type="transmembrane region" description="Helical" evidence="11">
    <location>
        <begin position="704"/>
        <end position="722"/>
    </location>
</feature>
<evidence type="ECO:0000313" key="13">
    <source>
        <dbReference type="EMBL" id="KAL1256564.1"/>
    </source>
</evidence>
<dbReference type="PROSITE" id="PS50259">
    <property type="entry name" value="G_PROTEIN_RECEP_F3_4"/>
    <property type="match status" value="1"/>
</dbReference>
<evidence type="ECO:0000256" key="5">
    <source>
        <dbReference type="ARBA" id="ARBA00022989"/>
    </source>
</evidence>
<evidence type="ECO:0000256" key="9">
    <source>
        <dbReference type="ARBA" id="ARBA00023180"/>
    </source>
</evidence>
<keyword evidence="5 11" id="KW-1133">Transmembrane helix</keyword>
<keyword evidence="14" id="KW-1185">Reference proteome</keyword>
<dbReference type="InterPro" id="IPR038550">
    <property type="entry name" value="GPCR_3_9-Cys_sf"/>
</dbReference>
<evidence type="ECO:0000256" key="2">
    <source>
        <dbReference type="ARBA" id="ARBA00022475"/>
    </source>
</evidence>
<dbReference type="InterPro" id="IPR017979">
    <property type="entry name" value="GPCR_3_CS"/>
</dbReference>
<evidence type="ECO:0000256" key="3">
    <source>
        <dbReference type="ARBA" id="ARBA00022692"/>
    </source>
</evidence>